<comment type="similarity">
    <text evidence="2">Belongs to the UPF0014 family.</text>
</comment>
<dbReference type="AlphaFoldDB" id="A0AAV5A766"/>
<evidence type="ECO:0000256" key="3">
    <source>
        <dbReference type="ARBA" id="ARBA00022692"/>
    </source>
</evidence>
<comment type="caution">
    <text evidence="7">The sequence shown here is derived from an EMBL/GenBank/DDBJ whole genome shotgun (WGS) entry which is preliminary data.</text>
</comment>
<feature type="transmembrane region" description="Helical" evidence="6">
    <location>
        <begin position="12"/>
        <end position="35"/>
    </location>
</feature>
<accession>A0AAV5A766</accession>
<feature type="transmembrane region" description="Helical" evidence="6">
    <location>
        <begin position="78"/>
        <end position="97"/>
    </location>
</feature>
<protein>
    <submittedName>
        <fullName evidence="7">Uncharacterized protein</fullName>
    </submittedName>
</protein>
<dbReference type="Proteomes" id="UP001050691">
    <property type="component" value="Unassembled WGS sequence"/>
</dbReference>
<evidence type="ECO:0000256" key="5">
    <source>
        <dbReference type="ARBA" id="ARBA00023136"/>
    </source>
</evidence>
<feature type="transmembrane region" description="Helical" evidence="6">
    <location>
        <begin position="109"/>
        <end position="134"/>
    </location>
</feature>
<keyword evidence="3 6" id="KW-0812">Transmembrane</keyword>
<keyword evidence="8" id="KW-1185">Reference proteome</keyword>
<dbReference type="EMBL" id="BPWL01000003">
    <property type="protein sequence ID" value="GJJ08406.1"/>
    <property type="molecule type" value="Genomic_DNA"/>
</dbReference>
<evidence type="ECO:0000313" key="8">
    <source>
        <dbReference type="Proteomes" id="UP001050691"/>
    </source>
</evidence>
<organism evidence="7 8">
    <name type="scientific">Clathrus columnatus</name>
    <dbReference type="NCBI Taxonomy" id="1419009"/>
    <lineage>
        <taxon>Eukaryota</taxon>
        <taxon>Fungi</taxon>
        <taxon>Dikarya</taxon>
        <taxon>Basidiomycota</taxon>
        <taxon>Agaricomycotina</taxon>
        <taxon>Agaricomycetes</taxon>
        <taxon>Phallomycetidae</taxon>
        <taxon>Phallales</taxon>
        <taxon>Clathraceae</taxon>
        <taxon>Clathrus</taxon>
    </lineage>
</organism>
<keyword evidence="4 6" id="KW-1133">Transmembrane helix</keyword>
<evidence type="ECO:0000313" key="7">
    <source>
        <dbReference type="EMBL" id="GJJ08406.1"/>
    </source>
</evidence>
<dbReference type="GO" id="GO:0005886">
    <property type="term" value="C:plasma membrane"/>
    <property type="evidence" value="ECO:0007669"/>
    <property type="project" value="TreeGrafter"/>
</dbReference>
<keyword evidence="5 6" id="KW-0472">Membrane</keyword>
<proteinExistence type="inferred from homology"/>
<dbReference type="PANTHER" id="PTHR30028">
    <property type="entry name" value="UPF0014 INNER MEMBRANE PROTEIN YBBM-RELATED"/>
    <property type="match status" value="1"/>
</dbReference>
<gene>
    <name evidence="7" type="ORF">Clacol_002622</name>
</gene>
<dbReference type="PANTHER" id="PTHR30028:SF0">
    <property type="entry name" value="PROTEIN ALUMINUM SENSITIVE 3"/>
    <property type="match status" value="1"/>
</dbReference>
<reference evidence="7" key="1">
    <citation type="submission" date="2021-10" db="EMBL/GenBank/DDBJ databases">
        <title>De novo Genome Assembly of Clathrus columnatus (Basidiomycota, Fungi) Using Illumina and Nanopore Sequence Data.</title>
        <authorList>
            <person name="Ogiso-Tanaka E."/>
            <person name="Itagaki H."/>
            <person name="Hosoya T."/>
            <person name="Hosaka K."/>
        </authorList>
    </citation>
    <scope>NUCLEOTIDE SEQUENCE</scope>
    <source>
        <strain evidence="7">MO-923</strain>
    </source>
</reference>
<dbReference type="InterPro" id="IPR005226">
    <property type="entry name" value="UPF0014_fam"/>
</dbReference>
<evidence type="ECO:0000256" key="2">
    <source>
        <dbReference type="ARBA" id="ARBA00005268"/>
    </source>
</evidence>
<evidence type="ECO:0000256" key="6">
    <source>
        <dbReference type="SAM" id="Phobius"/>
    </source>
</evidence>
<dbReference type="Pfam" id="PF03649">
    <property type="entry name" value="UPF0014"/>
    <property type="match status" value="1"/>
</dbReference>
<sequence>MSVEPFWRPDQYIPIVGMLAGATVAGVVVSLTVILKEIQENKDKIETYLAFGASRREACLPIAQNALLLALTPTVNQMSVIGIIAIPGMMTGALLGGSSVDQASKLQMLIMFCISASTALGSILATILCLLIVVDSQDRVRADRINNKKHTIWQTRDKLIKEITSTITMLWDNIRKPKSRLSAERQSNLELQQGLLSPLTPS</sequence>
<comment type="subcellular location">
    <subcellularLocation>
        <location evidence="1">Membrane</location>
        <topology evidence="1">Multi-pass membrane protein</topology>
    </subcellularLocation>
</comment>
<name>A0AAV5A766_9AGAM</name>
<evidence type="ECO:0000256" key="4">
    <source>
        <dbReference type="ARBA" id="ARBA00022989"/>
    </source>
</evidence>
<evidence type="ECO:0000256" key="1">
    <source>
        <dbReference type="ARBA" id="ARBA00004141"/>
    </source>
</evidence>